<accession>A0ABW5MT12</accession>
<dbReference type="Proteomes" id="UP001597526">
    <property type="component" value="Unassembled WGS sequence"/>
</dbReference>
<name>A0ABW5MT12_9FLAO</name>
<dbReference type="EMBL" id="JBHULB010000006">
    <property type="protein sequence ID" value="MFD2585838.1"/>
    <property type="molecule type" value="Genomic_DNA"/>
</dbReference>
<protein>
    <submittedName>
        <fullName evidence="2">Uncharacterized protein</fullName>
    </submittedName>
</protein>
<dbReference type="RefSeq" id="WP_377765355.1">
    <property type="nucleotide sequence ID" value="NZ_JBHULB010000006.1"/>
</dbReference>
<evidence type="ECO:0000313" key="2">
    <source>
        <dbReference type="EMBL" id="MFD2585838.1"/>
    </source>
</evidence>
<organism evidence="2 3">
    <name type="scientific">Croceitalea marina</name>
    <dbReference type="NCBI Taxonomy" id="1775166"/>
    <lineage>
        <taxon>Bacteria</taxon>
        <taxon>Pseudomonadati</taxon>
        <taxon>Bacteroidota</taxon>
        <taxon>Flavobacteriia</taxon>
        <taxon>Flavobacteriales</taxon>
        <taxon>Flavobacteriaceae</taxon>
        <taxon>Croceitalea</taxon>
    </lineage>
</organism>
<reference evidence="3" key="1">
    <citation type="journal article" date="2019" name="Int. J. Syst. Evol. Microbiol.">
        <title>The Global Catalogue of Microorganisms (GCM) 10K type strain sequencing project: providing services to taxonomists for standard genome sequencing and annotation.</title>
        <authorList>
            <consortium name="The Broad Institute Genomics Platform"/>
            <consortium name="The Broad Institute Genome Sequencing Center for Infectious Disease"/>
            <person name="Wu L."/>
            <person name="Ma J."/>
        </authorList>
    </citation>
    <scope>NUCLEOTIDE SEQUENCE [LARGE SCALE GENOMIC DNA]</scope>
    <source>
        <strain evidence="3">KCTC 52368</strain>
    </source>
</reference>
<comment type="caution">
    <text evidence="2">The sequence shown here is derived from an EMBL/GenBank/DDBJ whole genome shotgun (WGS) entry which is preliminary data.</text>
</comment>
<feature type="chain" id="PRO_5045812219" evidence="1">
    <location>
        <begin position="20"/>
        <end position="140"/>
    </location>
</feature>
<keyword evidence="3" id="KW-1185">Reference proteome</keyword>
<proteinExistence type="predicted"/>
<sequence>MIRTLLSLFLLLMHFSAYSQEVCYLGIGGKDDDTIKNVFKLDSTQVQKLKDWGAELKYRNSFLIDQANNLVKRHAESSPEVLMTMSYQYRKLLDSMQSNLHMLDKRMLGIFTDEQYSLYVKLCHEISSSPLYPTISVNEK</sequence>
<evidence type="ECO:0000313" key="3">
    <source>
        <dbReference type="Proteomes" id="UP001597526"/>
    </source>
</evidence>
<feature type="signal peptide" evidence="1">
    <location>
        <begin position="1"/>
        <end position="19"/>
    </location>
</feature>
<keyword evidence="1" id="KW-0732">Signal</keyword>
<evidence type="ECO:0000256" key="1">
    <source>
        <dbReference type="SAM" id="SignalP"/>
    </source>
</evidence>
<gene>
    <name evidence="2" type="ORF">ACFSQJ_02780</name>
</gene>